<proteinExistence type="predicted"/>
<feature type="transmembrane region" description="Helical" evidence="1">
    <location>
        <begin position="266"/>
        <end position="288"/>
    </location>
</feature>
<gene>
    <name evidence="2" type="ORF">SAMN05216333_109117</name>
</gene>
<keyword evidence="1" id="KW-0812">Transmembrane</keyword>
<dbReference type="AlphaFoldDB" id="A0A1H8PJZ9"/>
<protein>
    <recommendedName>
        <fullName evidence="4">O-antigen/teichoic acid export membrane protein</fullName>
    </recommendedName>
</protein>
<evidence type="ECO:0008006" key="4">
    <source>
        <dbReference type="Google" id="ProtNLM"/>
    </source>
</evidence>
<name>A0A1H8PJZ9_9PROT</name>
<feature type="transmembrane region" description="Helical" evidence="1">
    <location>
        <begin position="158"/>
        <end position="179"/>
    </location>
</feature>
<sequence length="389" mass="43736">MNLSKSLIEQILTNGGNFFFFIVTANLVGPMEFGQFGIMWACIQMIHGIAIQWILLPITSVPIRFETSHLINISRARLIRGTPAIILGIIVYGFIFSIEKGVLTILLLYLITISYIAVELARYVLIRENKIDRAIILQTAKWVGAFCVFFLITEVSLSAFSVLISIGSSVMMVCVWILLSNRGLIFSSPLSIESSHLDNYSAPLLRYGYVTTFHSIITTFVLTNINIALFGAIQVFRSLSNFFPVALQYIESHVSARLVGAGKSTLIGSGYTLCGIVFFALCVEMTVMHYDEVIVNAIFSDEYDKFSYLLPFVLGIAIFQALGRLLSVEVRLKEKTHVMDYSSILLIISAFLVLVAWQFNCDVEIILFIMVFTPLCQFLYLVLWKSRKI</sequence>
<feature type="transmembrane region" description="Helical" evidence="1">
    <location>
        <begin position="308"/>
        <end position="326"/>
    </location>
</feature>
<dbReference type="RefSeq" id="WP_143026986.1">
    <property type="nucleotide sequence ID" value="NZ_FNOE01000034.1"/>
</dbReference>
<accession>A0A1H8PJZ9</accession>
<evidence type="ECO:0000256" key="1">
    <source>
        <dbReference type="SAM" id="Phobius"/>
    </source>
</evidence>
<evidence type="ECO:0000313" key="2">
    <source>
        <dbReference type="EMBL" id="SEO42270.1"/>
    </source>
</evidence>
<keyword evidence="1" id="KW-0472">Membrane</keyword>
<keyword evidence="1" id="KW-1133">Transmembrane helix</keyword>
<dbReference type="STRING" id="42354.SAMN05216333_109117"/>
<reference evidence="3" key="1">
    <citation type="submission" date="2016-10" db="EMBL/GenBank/DDBJ databases">
        <authorList>
            <person name="Varghese N."/>
            <person name="Submissions S."/>
        </authorList>
    </citation>
    <scope>NUCLEOTIDE SEQUENCE [LARGE SCALE GENOMIC DNA]</scope>
    <source>
        <strain evidence="3">Nm76</strain>
    </source>
</reference>
<feature type="transmembrane region" description="Helical" evidence="1">
    <location>
        <begin position="78"/>
        <end position="96"/>
    </location>
</feature>
<feature type="transmembrane region" description="Helical" evidence="1">
    <location>
        <begin position="102"/>
        <end position="125"/>
    </location>
</feature>
<feature type="transmembrane region" description="Helical" evidence="1">
    <location>
        <begin position="12"/>
        <end position="31"/>
    </location>
</feature>
<feature type="transmembrane region" description="Helical" evidence="1">
    <location>
        <begin position="365"/>
        <end position="384"/>
    </location>
</feature>
<feature type="transmembrane region" description="Helical" evidence="1">
    <location>
        <begin position="338"/>
        <end position="359"/>
    </location>
</feature>
<feature type="transmembrane region" description="Helical" evidence="1">
    <location>
        <begin position="37"/>
        <end position="58"/>
    </location>
</feature>
<dbReference type="Proteomes" id="UP000198814">
    <property type="component" value="Unassembled WGS sequence"/>
</dbReference>
<organism evidence="2 3">
    <name type="scientific">Nitrosomonas oligotropha</name>
    <dbReference type="NCBI Taxonomy" id="42354"/>
    <lineage>
        <taxon>Bacteria</taxon>
        <taxon>Pseudomonadati</taxon>
        <taxon>Pseudomonadota</taxon>
        <taxon>Betaproteobacteria</taxon>
        <taxon>Nitrosomonadales</taxon>
        <taxon>Nitrosomonadaceae</taxon>
        <taxon>Nitrosomonas</taxon>
    </lineage>
</organism>
<keyword evidence="3" id="KW-1185">Reference proteome</keyword>
<evidence type="ECO:0000313" key="3">
    <source>
        <dbReference type="Proteomes" id="UP000198814"/>
    </source>
</evidence>
<dbReference type="EMBL" id="FODO01000009">
    <property type="protein sequence ID" value="SEO42270.1"/>
    <property type="molecule type" value="Genomic_DNA"/>
</dbReference>